<dbReference type="InterPro" id="IPR036097">
    <property type="entry name" value="HisK_dim/P_sf"/>
</dbReference>
<evidence type="ECO:0000256" key="7">
    <source>
        <dbReference type="SAM" id="Phobius"/>
    </source>
</evidence>
<dbReference type="InterPro" id="IPR050736">
    <property type="entry name" value="Sensor_HK_Regulatory"/>
</dbReference>
<keyword evidence="4" id="KW-0418">Kinase</keyword>
<dbReference type="PANTHER" id="PTHR43711">
    <property type="entry name" value="TWO-COMPONENT HISTIDINE KINASE"/>
    <property type="match status" value="1"/>
</dbReference>
<dbReference type="PRINTS" id="PR00344">
    <property type="entry name" value="BCTRLSENSOR"/>
</dbReference>
<accession>A0A344TGU9</accession>
<dbReference type="InterPro" id="IPR005467">
    <property type="entry name" value="His_kinase_dom"/>
</dbReference>
<dbReference type="PROSITE" id="PS50109">
    <property type="entry name" value="HIS_KIN"/>
    <property type="match status" value="1"/>
</dbReference>
<keyword evidence="5" id="KW-0902">Two-component regulatory system</keyword>
<dbReference type="Gene3D" id="3.30.565.10">
    <property type="entry name" value="Histidine kinase-like ATPase, C-terminal domain"/>
    <property type="match status" value="1"/>
</dbReference>
<evidence type="ECO:0000259" key="8">
    <source>
        <dbReference type="PROSITE" id="PS50109"/>
    </source>
</evidence>
<dbReference type="Gene3D" id="1.10.287.130">
    <property type="match status" value="1"/>
</dbReference>
<dbReference type="InterPro" id="IPR036890">
    <property type="entry name" value="HATPase_C_sf"/>
</dbReference>
<keyword evidence="7" id="KW-1133">Transmembrane helix</keyword>
<feature type="coiled-coil region" evidence="6">
    <location>
        <begin position="365"/>
        <end position="431"/>
    </location>
</feature>
<organism evidence="9 10">
    <name type="scientific">Runella rosea</name>
    <dbReference type="NCBI Taxonomy" id="2259595"/>
    <lineage>
        <taxon>Bacteria</taxon>
        <taxon>Pseudomonadati</taxon>
        <taxon>Bacteroidota</taxon>
        <taxon>Cytophagia</taxon>
        <taxon>Cytophagales</taxon>
        <taxon>Spirosomataceae</taxon>
        <taxon>Runella</taxon>
    </lineage>
</organism>
<keyword evidence="3" id="KW-0808">Transferase</keyword>
<feature type="transmembrane region" description="Helical" evidence="7">
    <location>
        <begin position="434"/>
        <end position="454"/>
    </location>
</feature>
<dbReference type="RefSeq" id="WP_114066655.1">
    <property type="nucleotide sequence ID" value="NZ_CP030850.1"/>
</dbReference>
<evidence type="ECO:0000313" key="9">
    <source>
        <dbReference type="EMBL" id="AXE17870.1"/>
    </source>
</evidence>
<dbReference type="OrthoDB" id="907567at2"/>
<feature type="domain" description="Histidine kinase" evidence="8">
    <location>
        <begin position="476"/>
        <end position="700"/>
    </location>
</feature>
<evidence type="ECO:0000313" key="10">
    <source>
        <dbReference type="Proteomes" id="UP000251993"/>
    </source>
</evidence>
<dbReference type="PANTHER" id="PTHR43711:SF1">
    <property type="entry name" value="HISTIDINE KINASE 1"/>
    <property type="match status" value="1"/>
</dbReference>
<comment type="catalytic activity">
    <reaction evidence="1">
        <text>ATP + protein L-histidine = ADP + protein N-phospho-L-histidine.</text>
        <dbReference type="EC" id="2.7.13.3"/>
    </reaction>
</comment>
<evidence type="ECO:0000256" key="4">
    <source>
        <dbReference type="ARBA" id="ARBA00022777"/>
    </source>
</evidence>
<evidence type="ECO:0000256" key="1">
    <source>
        <dbReference type="ARBA" id="ARBA00000085"/>
    </source>
</evidence>
<keyword evidence="7" id="KW-0472">Membrane</keyword>
<keyword evidence="6" id="KW-0175">Coiled coil</keyword>
<keyword evidence="10" id="KW-1185">Reference proteome</keyword>
<evidence type="ECO:0000256" key="2">
    <source>
        <dbReference type="ARBA" id="ARBA00012438"/>
    </source>
</evidence>
<sequence>MKYAILFIFSVCVVRLGYTQNKSFKSFRDYLVPASRLDSLIKVERSMAQNSQSSQYLHLLIAIELGKSHRDDSITAQQYNKIVQLATKHKSTLGLAMANYIMGLNNSTWQEEVAYEQIMKAQSLFAQQKDTSGIVQCLSWSLRQFTQDDPTYGSLVKKDLLKMNQENFAKLVALSEKSKHAIDRFTYYRTILNSHPSFSRGITETQQMEAFRAANEILDKNPHLVFLRKGIYRAAQQGYLNSKKFDKLLELGLKILNHPDIKATYPDYRNVANTYTHLKKYDSVIVYMEEAIRRVKIEDPKNIKALRGMNRRLKNAYFEVKKWKEGVKAYDEYDKYNNLIRDSDRRLAVYEIKEKYSFTEKEAQLKRISLEKQIVESRNKLLQAQYDAEKREAALRNLALENQATESKTQLLQSQIEVQKQESAIQLAESQKQLLFGGLLVALGLIGTILVFSIKLRQTNTKLLALQQGRDKFYTIIAHDLRSPINSLNDMGALLHHLIQEGKKQELDKVIQQIESMKQKTQLLLNNLFEWGKSQYFTPDVEEARQPMDVVPLLQELYQTYLPFAEAKKIVLATDLPPSSVVSVAPNGFLMTVRNLLDNALKNTPAEGAVMVRISPHSAADNESSNKTVLIIADTGKGIAPDQLDYMKQVFAGKIKPEVGIHGLGLGMVLIHHFVQKQKAILTIESEVNKGSCFRLTLEA</sequence>
<proteinExistence type="predicted"/>
<dbReference type="InterPro" id="IPR003594">
    <property type="entry name" value="HATPase_dom"/>
</dbReference>
<reference evidence="9 10" key="1">
    <citation type="submission" date="2018-07" db="EMBL/GenBank/DDBJ databases">
        <title>Genome sequencing of Runella.</title>
        <authorList>
            <person name="Baek M.-G."/>
            <person name="Yi H."/>
        </authorList>
    </citation>
    <scope>NUCLEOTIDE SEQUENCE [LARGE SCALE GENOMIC DNA]</scope>
    <source>
        <strain evidence="9 10">HYN0085</strain>
    </source>
</reference>
<evidence type="ECO:0000256" key="3">
    <source>
        <dbReference type="ARBA" id="ARBA00022679"/>
    </source>
</evidence>
<dbReference type="EMBL" id="CP030850">
    <property type="protein sequence ID" value="AXE17870.1"/>
    <property type="molecule type" value="Genomic_DNA"/>
</dbReference>
<dbReference type="SUPFAM" id="SSF55874">
    <property type="entry name" value="ATPase domain of HSP90 chaperone/DNA topoisomerase II/histidine kinase"/>
    <property type="match status" value="1"/>
</dbReference>
<dbReference type="InterPro" id="IPR004358">
    <property type="entry name" value="Sig_transdc_His_kin-like_C"/>
</dbReference>
<name>A0A344TGU9_9BACT</name>
<keyword evidence="7" id="KW-0812">Transmembrane</keyword>
<feature type="coiled-coil region" evidence="6">
    <location>
        <begin position="500"/>
        <end position="527"/>
    </location>
</feature>
<dbReference type="Gene3D" id="1.25.40.10">
    <property type="entry name" value="Tetratricopeptide repeat domain"/>
    <property type="match status" value="1"/>
</dbReference>
<dbReference type="SUPFAM" id="SSF47384">
    <property type="entry name" value="Homodimeric domain of signal transducing histidine kinase"/>
    <property type="match status" value="1"/>
</dbReference>
<dbReference type="EC" id="2.7.13.3" evidence="2"/>
<evidence type="ECO:0000256" key="6">
    <source>
        <dbReference type="SAM" id="Coils"/>
    </source>
</evidence>
<dbReference type="AlphaFoldDB" id="A0A344TGU9"/>
<gene>
    <name evidence="9" type="ORF">DR864_09050</name>
</gene>
<dbReference type="GO" id="GO:0000155">
    <property type="term" value="F:phosphorelay sensor kinase activity"/>
    <property type="evidence" value="ECO:0007669"/>
    <property type="project" value="InterPro"/>
</dbReference>
<protein>
    <recommendedName>
        <fullName evidence="2">histidine kinase</fullName>
        <ecNumber evidence="2">2.7.13.3</ecNumber>
    </recommendedName>
</protein>
<dbReference type="Pfam" id="PF02518">
    <property type="entry name" value="HATPase_c"/>
    <property type="match status" value="1"/>
</dbReference>
<dbReference type="SMART" id="SM00387">
    <property type="entry name" value="HATPase_c"/>
    <property type="match status" value="1"/>
</dbReference>
<dbReference type="Proteomes" id="UP000251993">
    <property type="component" value="Chromosome"/>
</dbReference>
<dbReference type="KEGG" id="run:DR864_09050"/>
<dbReference type="InterPro" id="IPR011990">
    <property type="entry name" value="TPR-like_helical_dom_sf"/>
</dbReference>
<evidence type="ECO:0000256" key="5">
    <source>
        <dbReference type="ARBA" id="ARBA00023012"/>
    </source>
</evidence>